<gene>
    <name evidence="4" type="ORF">ACFQPE_13865</name>
</gene>
<feature type="region of interest" description="Disordered" evidence="1">
    <location>
        <begin position="161"/>
        <end position="181"/>
    </location>
</feature>
<feature type="domain" description="HNH nuclease" evidence="3">
    <location>
        <begin position="184"/>
        <end position="235"/>
    </location>
</feature>
<sequence length="256" mass="28747">MSDKTELQRLILIERYNDPNVTQAEIARKLGCSSSYVSQVLRQYDSFDAIQARIDQLNHELGIEPANSHSGPQYDIGTVGSSDIDVDLEELEDLPPVGILVFAGIVGGFLSLNQPLNSMPRLQWGIVVVCVAIIVIVGIRFYQIQASQGLKEGVSWLITPSEQNSNDQSGKSTQAKTPPVSESLRNELYFERADRRCEWCEEHIDSPDVHHIEPRREQGPNEPDNLIVLCPNCHRKADSGSISRSKLRYRIEQQTH</sequence>
<feature type="compositionally biased region" description="Polar residues" evidence="1">
    <location>
        <begin position="161"/>
        <end position="176"/>
    </location>
</feature>
<evidence type="ECO:0000256" key="1">
    <source>
        <dbReference type="SAM" id="MobiDB-lite"/>
    </source>
</evidence>
<dbReference type="SMART" id="SM00507">
    <property type="entry name" value="HNHc"/>
    <property type="match status" value="1"/>
</dbReference>
<evidence type="ECO:0000256" key="2">
    <source>
        <dbReference type="SAM" id="Phobius"/>
    </source>
</evidence>
<keyword evidence="2" id="KW-1133">Transmembrane helix</keyword>
<feature type="transmembrane region" description="Helical" evidence="2">
    <location>
        <begin position="124"/>
        <end position="142"/>
    </location>
</feature>
<keyword evidence="5" id="KW-1185">Reference proteome</keyword>
<keyword evidence="2" id="KW-0472">Membrane</keyword>
<dbReference type="InterPro" id="IPR003615">
    <property type="entry name" value="HNH_nuc"/>
</dbReference>
<dbReference type="InterPro" id="IPR002711">
    <property type="entry name" value="HNH"/>
</dbReference>
<evidence type="ECO:0000313" key="4">
    <source>
        <dbReference type="EMBL" id="MFC7317868.1"/>
    </source>
</evidence>
<keyword evidence="4" id="KW-0255">Endonuclease</keyword>
<keyword evidence="4" id="KW-0378">Hydrolase</keyword>
<dbReference type="SUPFAM" id="SSF109709">
    <property type="entry name" value="KorB DNA-binding domain-like"/>
    <property type="match status" value="1"/>
</dbReference>
<keyword evidence="2" id="KW-0812">Transmembrane</keyword>
<comment type="caution">
    <text evidence="4">The sequence shown here is derived from an EMBL/GenBank/DDBJ whole genome shotgun (WGS) entry which is preliminary data.</text>
</comment>
<accession>A0ABD6ABD3</accession>
<name>A0ABD6ABD3_9EURY</name>
<evidence type="ECO:0000259" key="3">
    <source>
        <dbReference type="SMART" id="SM00507"/>
    </source>
</evidence>
<dbReference type="InterPro" id="IPR007630">
    <property type="entry name" value="RNA_pol_sigma70_r4"/>
</dbReference>
<organism evidence="4 5">
    <name type="scientific">Halomarina halobia</name>
    <dbReference type="NCBI Taxonomy" id="3033386"/>
    <lineage>
        <taxon>Archaea</taxon>
        <taxon>Methanobacteriati</taxon>
        <taxon>Methanobacteriota</taxon>
        <taxon>Stenosarchaea group</taxon>
        <taxon>Halobacteria</taxon>
        <taxon>Halobacteriales</taxon>
        <taxon>Natronomonadaceae</taxon>
        <taxon>Halomarina</taxon>
    </lineage>
</organism>
<dbReference type="RefSeq" id="WP_276302895.1">
    <property type="nucleotide sequence ID" value="NZ_CP119992.1"/>
</dbReference>
<dbReference type="CDD" id="cd00085">
    <property type="entry name" value="HNHc"/>
    <property type="match status" value="1"/>
</dbReference>
<keyword evidence="4" id="KW-0540">Nuclease</keyword>
<dbReference type="Pfam" id="PF01844">
    <property type="entry name" value="HNH"/>
    <property type="match status" value="1"/>
</dbReference>
<dbReference type="Gene3D" id="1.10.30.50">
    <property type="match status" value="1"/>
</dbReference>
<dbReference type="Proteomes" id="UP001596547">
    <property type="component" value="Unassembled WGS sequence"/>
</dbReference>
<feature type="transmembrane region" description="Helical" evidence="2">
    <location>
        <begin position="94"/>
        <end position="112"/>
    </location>
</feature>
<dbReference type="Gene3D" id="1.10.10.60">
    <property type="entry name" value="Homeodomain-like"/>
    <property type="match status" value="1"/>
</dbReference>
<proteinExistence type="predicted"/>
<dbReference type="Pfam" id="PF04545">
    <property type="entry name" value="Sigma70_r4"/>
    <property type="match status" value="1"/>
</dbReference>
<evidence type="ECO:0000313" key="5">
    <source>
        <dbReference type="Proteomes" id="UP001596547"/>
    </source>
</evidence>
<dbReference type="AlphaFoldDB" id="A0ABD6ABD3"/>
<dbReference type="EMBL" id="JBHTBF010000002">
    <property type="protein sequence ID" value="MFC7317868.1"/>
    <property type="molecule type" value="Genomic_DNA"/>
</dbReference>
<dbReference type="GO" id="GO:0004519">
    <property type="term" value="F:endonuclease activity"/>
    <property type="evidence" value="ECO:0007669"/>
    <property type="project" value="UniProtKB-KW"/>
</dbReference>
<reference evidence="4 5" key="1">
    <citation type="journal article" date="2019" name="Int. J. Syst. Evol. Microbiol.">
        <title>The Global Catalogue of Microorganisms (GCM) 10K type strain sequencing project: providing services to taxonomists for standard genome sequencing and annotation.</title>
        <authorList>
            <consortium name="The Broad Institute Genomics Platform"/>
            <consortium name="The Broad Institute Genome Sequencing Center for Infectious Disease"/>
            <person name="Wu L."/>
            <person name="Ma J."/>
        </authorList>
    </citation>
    <scope>NUCLEOTIDE SEQUENCE [LARGE SCALE GENOMIC DNA]</scope>
    <source>
        <strain evidence="4 5">PSR21</strain>
    </source>
</reference>
<protein>
    <submittedName>
        <fullName evidence="4">HNH endonuclease</fullName>
    </submittedName>
</protein>
<dbReference type="GeneID" id="79315449"/>